<dbReference type="Gene3D" id="3.50.50.60">
    <property type="entry name" value="FAD/NAD(P)-binding domain"/>
    <property type="match status" value="1"/>
</dbReference>
<dbReference type="Gene3D" id="3.30.9.10">
    <property type="entry name" value="D-Amino Acid Oxidase, subunit A, domain 2"/>
    <property type="match status" value="1"/>
</dbReference>
<comment type="caution">
    <text evidence="3">The sequence shown here is derived from an EMBL/GenBank/DDBJ whole genome shotgun (WGS) entry which is preliminary data.</text>
</comment>
<gene>
    <name evidence="3" type="ORF">O4H49_07710</name>
</gene>
<dbReference type="PANTHER" id="PTHR13847:SF281">
    <property type="entry name" value="FAD DEPENDENT OXIDOREDUCTASE DOMAIN-CONTAINING PROTEIN"/>
    <property type="match status" value="1"/>
</dbReference>
<dbReference type="PANTHER" id="PTHR13847">
    <property type="entry name" value="SARCOSINE DEHYDROGENASE-RELATED"/>
    <property type="match status" value="1"/>
</dbReference>
<dbReference type="PROSITE" id="PS50206">
    <property type="entry name" value="RHODANESE_3"/>
    <property type="match status" value="1"/>
</dbReference>
<dbReference type="Proteomes" id="UP001069802">
    <property type="component" value="Unassembled WGS sequence"/>
</dbReference>
<dbReference type="Pfam" id="PF01266">
    <property type="entry name" value="DAO"/>
    <property type="match status" value="1"/>
</dbReference>
<dbReference type="SUPFAM" id="SSF51905">
    <property type="entry name" value="FAD/NAD(P)-binding domain"/>
    <property type="match status" value="1"/>
</dbReference>
<evidence type="ECO:0000256" key="1">
    <source>
        <dbReference type="ARBA" id="ARBA00023002"/>
    </source>
</evidence>
<dbReference type="InterPro" id="IPR036188">
    <property type="entry name" value="FAD/NAD-bd_sf"/>
</dbReference>
<dbReference type="InterPro" id="IPR001763">
    <property type="entry name" value="Rhodanese-like_dom"/>
</dbReference>
<evidence type="ECO:0000259" key="2">
    <source>
        <dbReference type="PROSITE" id="PS50206"/>
    </source>
</evidence>
<proteinExistence type="predicted"/>
<name>A0ABT4LHS6_9PROT</name>
<accession>A0ABT4LHS6</accession>
<reference evidence="3" key="1">
    <citation type="submission" date="2022-12" db="EMBL/GenBank/DDBJ databases">
        <title>Bacterial isolates from different developmental stages of Nematostella vectensis.</title>
        <authorList>
            <person name="Fraune S."/>
        </authorList>
    </citation>
    <scope>NUCLEOTIDE SEQUENCE</scope>
    <source>
        <strain evidence="3">G21630-S1</strain>
    </source>
</reference>
<sequence length="435" mass="48005">MLLSDKTMDYPQSYYHATANELPFQPPLTEDLSCDVCIIGAGYTGLSAALHLAQKGYSVVLLESNRIAWGASGRNGGQLGSAHTVLQPDLIRKYGKERARALWDIAEDAKFLVKELIREHQIDCDYTPGNMGCAVTKGDFSYHREHAAIVSGDYGYSHYQLLEQEEIRDISGSTAYAGALYDPTAGHLHPLNLALGYARICLKAGVRIYEKSAVLDIQRTDPARVKTAHGSVKASFVILGCNGYLGSLNRTMARKILPAENFQLTTAPLPDHLAENIIRNRSCLWDSHNQVYYYRLTPDNRLIFGGGLGLPGRHPKGIDKIVRAHMLKIYPQLAQTSIDYSWGGTFCNTFSHLPDFGRLAPNIFYAQGYTGHGLALGALGGKLMADLVSGTAEKFDLLASVPQWSIPDSPFLKNQILRLGFLYIGLKDKLRSLQR</sequence>
<dbReference type="EMBL" id="JAPWGY010000002">
    <property type="protein sequence ID" value="MCZ4280660.1"/>
    <property type="molecule type" value="Genomic_DNA"/>
</dbReference>
<protein>
    <submittedName>
        <fullName evidence="3">FAD-binding oxidoreductase</fullName>
    </submittedName>
</protein>
<feature type="domain" description="Rhodanese" evidence="2">
    <location>
        <begin position="32"/>
        <end position="78"/>
    </location>
</feature>
<evidence type="ECO:0000313" key="3">
    <source>
        <dbReference type="EMBL" id="MCZ4280660.1"/>
    </source>
</evidence>
<dbReference type="RefSeq" id="WP_269422844.1">
    <property type="nucleotide sequence ID" value="NZ_JAPWGY010000002.1"/>
</dbReference>
<dbReference type="InterPro" id="IPR006076">
    <property type="entry name" value="FAD-dep_OxRdtase"/>
</dbReference>
<keyword evidence="1" id="KW-0560">Oxidoreductase</keyword>
<organism evidence="3 4">
    <name type="scientific">Kiloniella laminariae</name>
    <dbReference type="NCBI Taxonomy" id="454162"/>
    <lineage>
        <taxon>Bacteria</taxon>
        <taxon>Pseudomonadati</taxon>
        <taxon>Pseudomonadota</taxon>
        <taxon>Alphaproteobacteria</taxon>
        <taxon>Rhodospirillales</taxon>
        <taxon>Kiloniellaceae</taxon>
        <taxon>Kiloniella</taxon>
    </lineage>
</organism>
<evidence type="ECO:0000313" key="4">
    <source>
        <dbReference type="Proteomes" id="UP001069802"/>
    </source>
</evidence>
<keyword evidence="4" id="KW-1185">Reference proteome</keyword>